<keyword evidence="9" id="KW-1185">Reference proteome</keyword>
<dbReference type="SUPFAM" id="SSF51604">
    <property type="entry name" value="Enolase C-terminal domain-like"/>
    <property type="match status" value="1"/>
</dbReference>
<dbReference type="NCBIfam" id="TIGR01060">
    <property type="entry name" value="eno"/>
    <property type="match status" value="1"/>
</dbReference>
<dbReference type="CDD" id="cd03313">
    <property type="entry name" value="enolase"/>
    <property type="match status" value="1"/>
</dbReference>
<comment type="cofactor">
    <cofactor evidence="6">
        <name>Mg(2+)</name>
        <dbReference type="ChEBI" id="CHEBI:18420"/>
    </cofactor>
    <text evidence="6">Binds a second Mg(2+) ion via substrate during catalysis.</text>
</comment>
<dbReference type="SUPFAM" id="SSF54826">
    <property type="entry name" value="Enolase N-terminal domain-like"/>
    <property type="match status" value="1"/>
</dbReference>
<dbReference type="UniPathway" id="UPA00109">
    <property type="reaction ID" value="UER00187"/>
</dbReference>
<dbReference type="InterPro" id="IPR036849">
    <property type="entry name" value="Enolase-like_C_sf"/>
</dbReference>
<dbReference type="InterPro" id="IPR020811">
    <property type="entry name" value="Enolase_N"/>
</dbReference>
<evidence type="ECO:0000256" key="7">
    <source>
        <dbReference type="PIRSR" id="PIRSR001400-3"/>
    </source>
</evidence>
<name>A0A5B9D585_9ARCH</name>
<dbReference type="PRINTS" id="PR00148">
    <property type="entry name" value="ENOLASE"/>
</dbReference>
<organism evidence="8 9">
    <name type="scientific">Promethearchaeum syntrophicum</name>
    <dbReference type="NCBI Taxonomy" id="2594042"/>
    <lineage>
        <taxon>Archaea</taxon>
        <taxon>Promethearchaeati</taxon>
        <taxon>Promethearchaeota</taxon>
        <taxon>Promethearchaeia</taxon>
        <taxon>Promethearchaeales</taxon>
        <taxon>Promethearchaeaceae</taxon>
        <taxon>Promethearchaeum</taxon>
    </lineage>
</organism>
<reference evidence="8 9" key="2">
    <citation type="journal article" date="2024" name="Int. J. Syst. Evol. Microbiol.">
        <title>Promethearchaeum syntrophicum gen. nov., sp. nov., an anaerobic, obligately syntrophic archaeon, the first isolate of the lineage 'Asgard' archaea, and proposal of the new archaeal phylum Promethearchaeota phyl. nov. and kingdom Promethearchaeati regn. nov.</title>
        <authorList>
            <person name="Imachi H."/>
            <person name="Nobu M.K."/>
            <person name="Kato S."/>
            <person name="Takaki Y."/>
            <person name="Miyazaki M."/>
            <person name="Miyata M."/>
            <person name="Ogawara M."/>
            <person name="Saito Y."/>
            <person name="Sakai S."/>
            <person name="Tahara Y.O."/>
            <person name="Takano Y."/>
            <person name="Tasumi E."/>
            <person name="Uematsu K."/>
            <person name="Yoshimura T."/>
            <person name="Itoh T."/>
            <person name="Ohkuma M."/>
            <person name="Takai K."/>
        </authorList>
    </citation>
    <scope>NUCLEOTIDE SEQUENCE [LARGE SCALE GENOMIC DNA]</scope>
    <source>
        <strain evidence="8 9">MK-D1</strain>
    </source>
</reference>
<evidence type="ECO:0000256" key="3">
    <source>
        <dbReference type="ARBA" id="ARBA00022842"/>
    </source>
</evidence>
<evidence type="ECO:0000256" key="6">
    <source>
        <dbReference type="HAMAP-Rule" id="MF_00318"/>
    </source>
</evidence>
<gene>
    <name evidence="6 8" type="primary">eno</name>
    <name evidence="8" type="ORF">DSAG12_00075</name>
</gene>
<proteinExistence type="inferred from homology"/>
<comment type="catalytic activity">
    <reaction evidence="6">
        <text>(2R)-2-phosphoglycerate = phosphoenolpyruvate + H2O</text>
        <dbReference type="Rhea" id="RHEA:10164"/>
        <dbReference type="ChEBI" id="CHEBI:15377"/>
        <dbReference type="ChEBI" id="CHEBI:58289"/>
        <dbReference type="ChEBI" id="CHEBI:58702"/>
        <dbReference type="EC" id="4.2.1.11"/>
    </reaction>
</comment>
<evidence type="ECO:0000313" key="9">
    <source>
        <dbReference type="Proteomes" id="UP000321408"/>
    </source>
</evidence>
<dbReference type="PANTHER" id="PTHR11902:SF1">
    <property type="entry name" value="ENOLASE"/>
    <property type="match status" value="1"/>
</dbReference>
<comment type="function">
    <text evidence="6">Catalyzes the reversible conversion of 2-phosphoglycerate (2-PG) into phosphoenolpyruvate (PEP). It is essential for the degradation of carbohydrates via glycolysis.</text>
</comment>
<comment type="pathway">
    <text evidence="1 6">Carbohydrate degradation; glycolysis; pyruvate from D-glyceraldehyde 3-phosphate: step 4/5.</text>
</comment>
<dbReference type="InterPro" id="IPR000941">
    <property type="entry name" value="Enolase"/>
</dbReference>
<comment type="subcellular location">
    <subcellularLocation>
        <location evidence="6">Cytoplasm</location>
    </subcellularLocation>
    <subcellularLocation>
        <location evidence="6">Secreted</location>
    </subcellularLocation>
    <subcellularLocation>
        <location evidence="6">Cell surface</location>
    </subcellularLocation>
    <text evidence="6">Fractions of enolase are present in both the cytoplasm and on the cell surface.</text>
</comment>
<dbReference type="HAMAP" id="MF_00318">
    <property type="entry name" value="Enolase"/>
    <property type="match status" value="1"/>
</dbReference>
<keyword evidence="6" id="KW-0964">Secreted</keyword>
<dbReference type="Gene3D" id="3.20.20.120">
    <property type="entry name" value="Enolase-like C-terminal domain"/>
    <property type="match status" value="1"/>
</dbReference>
<keyword evidence="4 6" id="KW-0324">Glycolysis</keyword>
<dbReference type="GO" id="GO:0005576">
    <property type="term" value="C:extracellular region"/>
    <property type="evidence" value="ECO:0007669"/>
    <property type="project" value="UniProtKB-SubCell"/>
</dbReference>
<dbReference type="Gene3D" id="3.30.390.10">
    <property type="entry name" value="Enolase-like, N-terminal domain"/>
    <property type="match status" value="1"/>
</dbReference>
<evidence type="ECO:0000256" key="5">
    <source>
        <dbReference type="ARBA" id="ARBA00023239"/>
    </source>
</evidence>
<dbReference type="GO" id="GO:0000015">
    <property type="term" value="C:phosphopyruvate hydratase complex"/>
    <property type="evidence" value="ECO:0007669"/>
    <property type="project" value="InterPro"/>
</dbReference>
<keyword evidence="3 6" id="KW-0460">Magnesium</keyword>
<protein>
    <recommendedName>
        <fullName evidence="6">Enolase</fullName>
        <ecNumber evidence="6">4.2.1.11</ecNumber>
    </recommendedName>
    <alternativeName>
        <fullName evidence="6">2-phospho-D-glycerate hydro-lyase</fullName>
    </alternativeName>
    <alternativeName>
        <fullName evidence="6">2-phosphoglycerate dehydratase</fullName>
    </alternativeName>
</protein>
<dbReference type="InterPro" id="IPR020810">
    <property type="entry name" value="Enolase_C"/>
</dbReference>
<reference evidence="8 9" key="1">
    <citation type="journal article" date="2020" name="Nature">
        <title>Isolation of an archaeon at the prokaryote-eukaryote interface.</title>
        <authorList>
            <person name="Imachi H."/>
            <person name="Nobu M.K."/>
            <person name="Nakahara N."/>
            <person name="Morono Y."/>
            <person name="Ogawara M."/>
            <person name="Takaki Y."/>
            <person name="Takano Y."/>
            <person name="Uematsu K."/>
            <person name="Ikuta T."/>
            <person name="Ito M."/>
            <person name="Matsui Y."/>
            <person name="Miyazaki M."/>
            <person name="Murata K."/>
            <person name="Saito Y."/>
            <person name="Sakai S."/>
            <person name="Song C."/>
            <person name="Tasumi E."/>
            <person name="Yamanaka Y."/>
            <person name="Yamaguchi T."/>
            <person name="Kamagata Y."/>
            <person name="Tamaki H."/>
            <person name="Takai K."/>
        </authorList>
    </citation>
    <scope>NUCLEOTIDE SEQUENCE [LARGE SCALE GENOMIC DNA]</scope>
    <source>
        <strain evidence="8 9">MK-D1</strain>
    </source>
</reference>
<dbReference type="GO" id="GO:0004634">
    <property type="term" value="F:phosphopyruvate hydratase activity"/>
    <property type="evidence" value="ECO:0007669"/>
    <property type="project" value="UniProtKB-UniRule"/>
</dbReference>
<dbReference type="SFLD" id="SFLDF00002">
    <property type="entry name" value="enolase"/>
    <property type="match status" value="1"/>
</dbReference>
<sequence length="439" mass="47787">MVKMDFTIKKIKARWILDSRGNPTVECDMWAGNTFVRAAVPSGASTGEAEAVELRDGDPKKFAGKGVLKAVSNVNKEISKIVVGMNCDDQENIDNAMIKADGTDNKGNFGANAILSVSMCALKAAAKIKNQALYEYVYELAHGKKADKYLLPIPSSNVLNGGKHAGGNLAPQEFMIQAIGAPNFSEALRITAEVYHMMKKVIREKYGATSVNVGDEGGFAPALNTTEEALNIIMESIKAAGYVPGKDVILAMDPAAAEFYDKENNIYNIDGKKLTPTELINFWAALVDKYPIKSIEDPFDEEAFEDFAALTKKVKGKCQIITDDLTVTNVVRLQKAINIGAGDSLLLKINQIGSISEAIAACKMAYENNYTVMVSHRSGETSDNTIADIVVGLCTGQIKSGAPCRSDRLSKYNQILRIEEELGEKANFPKSYEDYKSYQ</sequence>
<dbReference type="Pfam" id="PF00113">
    <property type="entry name" value="Enolase_C"/>
    <property type="match status" value="1"/>
</dbReference>
<dbReference type="GO" id="GO:0006096">
    <property type="term" value="P:glycolytic process"/>
    <property type="evidence" value="ECO:0007669"/>
    <property type="project" value="UniProtKB-UniRule"/>
</dbReference>
<dbReference type="SMART" id="SM01193">
    <property type="entry name" value="Enolase_N"/>
    <property type="match status" value="1"/>
</dbReference>
<dbReference type="InterPro" id="IPR020809">
    <property type="entry name" value="Enolase_CS"/>
</dbReference>
<evidence type="ECO:0000313" key="8">
    <source>
        <dbReference type="EMBL" id="QEE14264.2"/>
    </source>
</evidence>
<evidence type="ECO:0000256" key="4">
    <source>
        <dbReference type="ARBA" id="ARBA00023152"/>
    </source>
</evidence>
<keyword evidence="6" id="KW-0963">Cytoplasm</keyword>
<dbReference type="SFLD" id="SFLDG00178">
    <property type="entry name" value="enolase"/>
    <property type="match status" value="1"/>
</dbReference>
<evidence type="ECO:0000256" key="2">
    <source>
        <dbReference type="ARBA" id="ARBA00009604"/>
    </source>
</evidence>
<accession>A0A5B9D585</accession>
<dbReference type="AlphaFoldDB" id="A0A5B9D585"/>
<dbReference type="GO" id="GO:0009986">
    <property type="term" value="C:cell surface"/>
    <property type="evidence" value="ECO:0007669"/>
    <property type="project" value="UniProtKB-SubCell"/>
</dbReference>
<dbReference type="Proteomes" id="UP000321408">
    <property type="component" value="Chromosome"/>
</dbReference>
<dbReference type="KEGG" id="psyt:DSAG12_00075"/>
<dbReference type="GO" id="GO:0000287">
    <property type="term" value="F:magnesium ion binding"/>
    <property type="evidence" value="ECO:0007669"/>
    <property type="project" value="UniProtKB-UniRule"/>
</dbReference>
<keyword evidence="5 6" id="KW-0456">Lyase</keyword>
<dbReference type="PANTHER" id="PTHR11902">
    <property type="entry name" value="ENOLASE"/>
    <property type="match status" value="1"/>
</dbReference>
<dbReference type="Pfam" id="PF03952">
    <property type="entry name" value="Enolase_N"/>
    <property type="match status" value="1"/>
</dbReference>
<dbReference type="SFLD" id="SFLDS00001">
    <property type="entry name" value="Enolase"/>
    <property type="match status" value="1"/>
</dbReference>
<dbReference type="EC" id="4.2.1.11" evidence="6"/>
<evidence type="ECO:0000256" key="1">
    <source>
        <dbReference type="ARBA" id="ARBA00005031"/>
    </source>
</evidence>
<dbReference type="SMART" id="SM01192">
    <property type="entry name" value="Enolase_C"/>
    <property type="match status" value="1"/>
</dbReference>
<keyword evidence="6 7" id="KW-0479">Metal-binding</keyword>
<dbReference type="PIRSF" id="PIRSF001400">
    <property type="entry name" value="Enolase"/>
    <property type="match status" value="1"/>
</dbReference>
<dbReference type="InterPro" id="IPR029017">
    <property type="entry name" value="Enolase-like_N"/>
</dbReference>
<comment type="similarity">
    <text evidence="2 6">Belongs to the enolase family.</text>
</comment>
<comment type="cofactor">
    <cofactor evidence="7">
        <name>Mg(2+)</name>
        <dbReference type="ChEBI" id="CHEBI:18420"/>
    </cofactor>
    <text evidence="7">Mg(2+) is required for catalysis and for stabilizing the dimer.</text>
</comment>
<dbReference type="PROSITE" id="PS00164">
    <property type="entry name" value="ENOLASE"/>
    <property type="match status" value="1"/>
</dbReference>
<dbReference type="OrthoDB" id="8680at2157"/>
<dbReference type="EMBL" id="CP042905">
    <property type="protein sequence ID" value="QEE14264.2"/>
    <property type="molecule type" value="Genomic_DNA"/>
</dbReference>